<keyword evidence="6" id="KW-0443">Lipid metabolism</keyword>
<dbReference type="Pfam" id="PF01643">
    <property type="entry name" value="Acyl-ACP_TE"/>
    <property type="match status" value="1"/>
</dbReference>
<keyword evidence="3" id="KW-0378">Hydrolase</keyword>
<dbReference type="AlphaFoldDB" id="A0A8J6JHC1"/>
<dbReference type="InterPro" id="IPR002864">
    <property type="entry name" value="Acyl-ACP_thioesterase_NHD"/>
</dbReference>
<keyword evidence="5" id="KW-0809">Transit peptide</keyword>
<dbReference type="Proteomes" id="UP000661435">
    <property type="component" value="Unassembled WGS sequence"/>
</dbReference>
<feature type="domain" description="Acyl-ACP thioesterase N-terminal hotdog" evidence="8">
    <location>
        <begin position="3"/>
        <end position="123"/>
    </location>
</feature>
<dbReference type="InterPro" id="IPR029069">
    <property type="entry name" value="HotDog_dom_sf"/>
</dbReference>
<dbReference type="PANTHER" id="PTHR31727:SF6">
    <property type="entry name" value="OLEOYL-ACYL CARRIER PROTEIN THIOESTERASE 1, CHLOROPLASTIC"/>
    <property type="match status" value="1"/>
</dbReference>
<comment type="caution">
    <text evidence="10">The sequence shown here is derived from an EMBL/GenBank/DDBJ whole genome shotgun (WGS) entry which is preliminary data.</text>
</comment>
<dbReference type="SUPFAM" id="SSF54637">
    <property type="entry name" value="Thioesterase/thiol ester dehydrase-isomerase"/>
    <property type="match status" value="2"/>
</dbReference>
<evidence type="ECO:0000256" key="1">
    <source>
        <dbReference type="ARBA" id="ARBA00006500"/>
    </source>
</evidence>
<sequence length="249" mass="27798">MTVYEREYRVDSRETDPWYNCRPSGVLGFLQEAATAAACALHASRDEMLDKYNAFWMLARVWYRLDEPLKWGERLRIRTWHRGGRGASSYRDFDLFVNDAPVGEAVSLWVLANAQTHKLVRMAGIEEFQGTDGGALCKTRLLNKVRMPPDMTCAGTRSFRYSDLDVNGHVNNVRYADIVCDALHLERMGAERFVSSLQVGYQAECRVGETVDLTTGSDGGAQYVHGADGAGKTRFDAMLTLSDLAGKAP</sequence>
<proteinExistence type="inferred from homology"/>
<dbReference type="GO" id="GO:0000036">
    <property type="term" value="F:acyl carrier activity"/>
    <property type="evidence" value="ECO:0007669"/>
    <property type="project" value="TreeGrafter"/>
</dbReference>
<feature type="domain" description="Acyl-ACP thioesterase-like C-terminal" evidence="9">
    <location>
        <begin position="159"/>
        <end position="217"/>
    </location>
</feature>
<comment type="similarity">
    <text evidence="1">Belongs to the acyl-ACP thioesterase family.</text>
</comment>
<keyword evidence="2" id="KW-0444">Lipid biosynthesis</keyword>
<evidence type="ECO:0000256" key="5">
    <source>
        <dbReference type="ARBA" id="ARBA00022946"/>
    </source>
</evidence>
<keyword evidence="7" id="KW-0275">Fatty acid biosynthesis</keyword>
<reference evidence="10" key="1">
    <citation type="submission" date="2020-08" db="EMBL/GenBank/DDBJ databases">
        <title>Genome public.</title>
        <authorList>
            <person name="Liu C."/>
            <person name="Sun Q."/>
        </authorList>
    </citation>
    <scope>NUCLEOTIDE SEQUENCE</scope>
    <source>
        <strain evidence="10">NSJ-51</strain>
    </source>
</reference>
<evidence type="ECO:0000256" key="7">
    <source>
        <dbReference type="ARBA" id="ARBA00023160"/>
    </source>
</evidence>
<evidence type="ECO:0000313" key="11">
    <source>
        <dbReference type="Proteomes" id="UP000661435"/>
    </source>
</evidence>
<dbReference type="GO" id="GO:0016297">
    <property type="term" value="F:fatty acyl-[ACP] hydrolase activity"/>
    <property type="evidence" value="ECO:0007669"/>
    <property type="project" value="InterPro"/>
</dbReference>
<name>A0A8J6JHC1_9FIRM</name>
<dbReference type="PANTHER" id="PTHR31727">
    <property type="entry name" value="OLEOYL-ACYL CARRIER PROTEIN THIOESTERASE 1, CHLOROPLASTIC"/>
    <property type="match status" value="1"/>
</dbReference>
<dbReference type="Pfam" id="PF20791">
    <property type="entry name" value="Acyl-ACP_TE_C"/>
    <property type="match status" value="1"/>
</dbReference>
<evidence type="ECO:0000256" key="4">
    <source>
        <dbReference type="ARBA" id="ARBA00022832"/>
    </source>
</evidence>
<dbReference type="InterPro" id="IPR045023">
    <property type="entry name" value="FATA/B"/>
</dbReference>
<evidence type="ECO:0000256" key="6">
    <source>
        <dbReference type="ARBA" id="ARBA00023098"/>
    </source>
</evidence>
<keyword evidence="4" id="KW-0276">Fatty acid metabolism</keyword>
<dbReference type="RefSeq" id="WP_186908642.1">
    <property type="nucleotide sequence ID" value="NZ_JACOPP010000026.1"/>
</dbReference>
<evidence type="ECO:0000259" key="9">
    <source>
        <dbReference type="Pfam" id="PF20791"/>
    </source>
</evidence>
<gene>
    <name evidence="10" type="ORF">H8S57_13935</name>
</gene>
<accession>A0A8J6JHC1</accession>
<evidence type="ECO:0000259" key="8">
    <source>
        <dbReference type="Pfam" id="PF01643"/>
    </source>
</evidence>
<evidence type="ECO:0000256" key="2">
    <source>
        <dbReference type="ARBA" id="ARBA00022516"/>
    </source>
</evidence>
<organism evidence="10 11">
    <name type="scientific">Lawsonibacter hominis</name>
    <dbReference type="NCBI Taxonomy" id="2763053"/>
    <lineage>
        <taxon>Bacteria</taxon>
        <taxon>Bacillati</taxon>
        <taxon>Bacillota</taxon>
        <taxon>Clostridia</taxon>
        <taxon>Eubacteriales</taxon>
        <taxon>Oscillospiraceae</taxon>
        <taxon>Lawsonibacter</taxon>
    </lineage>
</organism>
<keyword evidence="11" id="KW-1185">Reference proteome</keyword>
<evidence type="ECO:0000313" key="10">
    <source>
        <dbReference type="EMBL" id="MBC5734815.1"/>
    </source>
</evidence>
<dbReference type="Gene3D" id="3.10.129.10">
    <property type="entry name" value="Hotdog Thioesterase"/>
    <property type="match status" value="1"/>
</dbReference>
<dbReference type="InterPro" id="IPR049427">
    <property type="entry name" value="Acyl-ACP_TE_C"/>
</dbReference>
<evidence type="ECO:0000256" key="3">
    <source>
        <dbReference type="ARBA" id="ARBA00022801"/>
    </source>
</evidence>
<protein>
    <submittedName>
        <fullName evidence="10">Acyl-ACP thioesterase</fullName>
    </submittedName>
</protein>
<dbReference type="EMBL" id="JACOPP010000026">
    <property type="protein sequence ID" value="MBC5734815.1"/>
    <property type="molecule type" value="Genomic_DNA"/>
</dbReference>